<organism evidence="5 6">
    <name type="scientific">Umbra pygmaea</name>
    <name type="common">Eastern mudminnow</name>
    <dbReference type="NCBI Taxonomy" id="75934"/>
    <lineage>
        <taxon>Eukaryota</taxon>
        <taxon>Metazoa</taxon>
        <taxon>Chordata</taxon>
        <taxon>Craniata</taxon>
        <taxon>Vertebrata</taxon>
        <taxon>Euteleostomi</taxon>
        <taxon>Actinopterygii</taxon>
        <taxon>Neopterygii</taxon>
        <taxon>Teleostei</taxon>
        <taxon>Protacanthopterygii</taxon>
        <taxon>Esociformes</taxon>
        <taxon>Umbridae</taxon>
        <taxon>Umbra</taxon>
    </lineage>
</organism>
<feature type="compositionally biased region" description="Polar residues" evidence="3">
    <location>
        <begin position="546"/>
        <end position="557"/>
    </location>
</feature>
<evidence type="ECO:0000313" key="6">
    <source>
        <dbReference type="Proteomes" id="UP001557470"/>
    </source>
</evidence>
<gene>
    <name evidence="5" type="ORF">UPYG_G00138900</name>
</gene>
<dbReference type="CDD" id="cd21968">
    <property type="entry name" value="Zn-C2H2_CALCOCO2"/>
    <property type="match status" value="1"/>
</dbReference>
<evidence type="ECO:0000256" key="3">
    <source>
        <dbReference type="SAM" id="MobiDB-lite"/>
    </source>
</evidence>
<feature type="domain" description="SKICH" evidence="4">
    <location>
        <begin position="47"/>
        <end position="150"/>
    </location>
</feature>
<dbReference type="Pfam" id="PF17751">
    <property type="entry name" value="SKICH"/>
    <property type="match status" value="1"/>
</dbReference>
<dbReference type="EMBL" id="JAGEUA010000004">
    <property type="protein sequence ID" value="KAL0984236.1"/>
    <property type="molecule type" value="Genomic_DNA"/>
</dbReference>
<dbReference type="AlphaFoldDB" id="A0ABD0WVE3"/>
<keyword evidence="6" id="KW-1185">Reference proteome</keyword>
<evidence type="ECO:0000256" key="1">
    <source>
        <dbReference type="ARBA" id="ARBA00023054"/>
    </source>
</evidence>
<proteinExistence type="predicted"/>
<feature type="region of interest" description="Disordered" evidence="3">
    <location>
        <begin position="232"/>
        <end position="251"/>
    </location>
</feature>
<dbReference type="Gene3D" id="2.60.40.2840">
    <property type="match status" value="1"/>
</dbReference>
<protein>
    <recommendedName>
        <fullName evidence="4">SKICH domain-containing protein</fullName>
    </recommendedName>
</protein>
<feature type="compositionally biased region" description="Polar residues" evidence="3">
    <location>
        <begin position="232"/>
        <end position="244"/>
    </location>
</feature>
<evidence type="ECO:0000256" key="2">
    <source>
        <dbReference type="SAM" id="Coils"/>
    </source>
</evidence>
<evidence type="ECO:0000259" key="4">
    <source>
        <dbReference type="Pfam" id="PF17751"/>
    </source>
</evidence>
<dbReference type="PANTHER" id="PTHR31915">
    <property type="entry name" value="SKICH DOMAIN-CONTAINING PROTEIN"/>
    <property type="match status" value="1"/>
</dbReference>
<comment type="caution">
    <text evidence="5">The sequence shown here is derived from an EMBL/GenBank/DDBJ whole genome shotgun (WGS) entry which is preliminary data.</text>
</comment>
<keyword evidence="1 2" id="KW-0175">Coiled coil</keyword>
<feature type="region of interest" description="Disordered" evidence="3">
    <location>
        <begin position="534"/>
        <end position="557"/>
    </location>
</feature>
<accession>A0ABD0WVE3</accession>
<evidence type="ECO:0000313" key="5">
    <source>
        <dbReference type="EMBL" id="KAL0984236.1"/>
    </source>
</evidence>
<dbReference type="PANTHER" id="PTHR31915:SF10">
    <property type="entry name" value="CALCIUM-BINDING AND COILED-COIL DOMAIN 2"/>
    <property type="match status" value="1"/>
</dbReference>
<dbReference type="InterPro" id="IPR041611">
    <property type="entry name" value="SKICH"/>
</dbReference>
<dbReference type="InterPro" id="IPR051002">
    <property type="entry name" value="UBA_autophagy_assoc_protein"/>
</dbReference>
<feature type="region of interest" description="Disordered" evidence="3">
    <location>
        <begin position="429"/>
        <end position="450"/>
    </location>
</feature>
<dbReference type="Proteomes" id="UP001557470">
    <property type="component" value="Unassembled WGS sequence"/>
</dbReference>
<sequence length="633" mass="73758">MKKYTLSHIILPINCSELSWRRGNPKILMERAESAAGMDLSTTFSQVVFQDIPHSYPPNVPVICCYTLTSAIQPNSRDWVGIFKVGWSNKKDYHTFVWVEPSEDRKGEEPIKKQVVFTAYYLPKDDADFFQFCYVDCNGQVRGASTPFCFKSPVELSTDYSLENDIMVITTQENVDQRERENEELVRELRQQKELNETLSKTLKEQQQEIDHLKLSNEESHQAYRQLEMQQQTSRELVQPTQSAKPMDDSYKTMEDQLEKNKRVLAELNMEMQQLKEQNEFLTSSQEQQKEVDHFTSLTTVSEKYEKALTQIKQLKSERAELKENVEGLRLEITQLSTRLKQLDQESNKLKDTIQLLQLDLQSSEKEKDKLSTELSSMGCLTYHLEGLKTENKALRRSLSEQEKQPLQKLDSDLTVKCEALNSQLKEAETQLHKEQQASENSRRRAEHLERDLKEARERIESVVLTSEHLKLKSSKEEMFLIELREKIQEKDNIADIIKKESEELSEENQGLKRDIERLREELAELRAAPVSVHYSNPYGSEPEPTHNTEQNQETLTESLQFGNPYELPGTAANPEQEELYLECRHCHEYFPGITTEELEQHELSHRVCPFCTLICDDMEQASYEDHVYSHEV</sequence>
<feature type="coiled-coil region" evidence="2">
    <location>
        <begin position="168"/>
        <end position="223"/>
    </location>
</feature>
<name>A0ABD0WVE3_UMBPY</name>
<reference evidence="5 6" key="1">
    <citation type="submission" date="2024-06" db="EMBL/GenBank/DDBJ databases">
        <authorList>
            <person name="Pan Q."/>
            <person name="Wen M."/>
            <person name="Jouanno E."/>
            <person name="Zahm M."/>
            <person name="Klopp C."/>
            <person name="Cabau C."/>
            <person name="Louis A."/>
            <person name="Berthelot C."/>
            <person name="Parey E."/>
            <person name="Roest Crollius H."/>
            <person name="Montfort J."/>
            <person name="Robinson-Rechavi M."/>
            <person name="Bouchez O."/>
            <person name="Lampietro C."/>
            <person name="Lopez Roques C."/>
            <person name="Donnadieu C."/>
            <person name="Postlethwait J."/>
            <person name="Bobe J."/>
            <person name="Verreycken H."/>
            <person name="Guiguen Y."/>
        </authorList>
    </citation>
    <scope>NUCLEOTIDE SEQUENCE [LARGE SCALE GENOMIC DNA]</scope>
    <source>
        <strain evidence="5">Up_M1</strain>
        <tissue evidence="5">Testis</tissue>
    </source>
</reference>